<dbReference type="Proteomes" id="UP000824120">
    <property type="component" value="Chromosome 11"/>
</dbReference>
<organism evidence="1 2">
    <name type="scientific">Solanum commersonii</name>
    <name type="common">Commerson's wild potato</name>
    <name type="synonym">Commerson's nightshade</name>
    <dbReference type="NCBI Taxonomy" id="4109"/>
    <lineage>
        <taxon>Eukaryota</taxon>
        <taxon>Viridiplantae</taxon>
        <taxon>Streptophyta</taxon>
        <taxon>Embryophyta</taxon>
        <taxon>Tracheophyta</taxon>
        <taxon>Spermatophyta</taxon>
        <taxon>Magnoliopsida</taxon>
        <taxon>eudicotyledons</taxon>
        <taxon>Gunneridae</taxon>
        <taxon>Pentapetalae</taxon>
        <taxon>asterids</taxon>
        <taxon>lamiids</taxon>
        <taxon>Solanales</taxon>
        <taxon>Solanaceae</taxon>
        <taxon>Solanoideae</taxon>
        <taxon>Solaneae</taxon>
        <taxon>Solanum</taxon>
    </lineage>
</organism>
<name>A0A9J5WJY5_SOLCO</name>
<comment type="caution">
    <text evidence="1">The sequence shown here is derived from an EMBL/GenBank/DDBJ whole genome shotgun (WGS) entry which is preliminary data.</text>
</comment>
<dbReference type="AlphaFoldDB" id="A0A9J5WJY5"/>
<evidence type="ECO:0000313" key="2">
    <source>
        <dbReference type="Proteomes" id="UP000824120"/>
    </source>
</evidence>
<keyword evidence="2" id="KW-1185">Reference proteome</keyword>
<sequence length="66" mass="7504">MEIWRATDELNLAALGEIFRPRKQEEFQSGALLPMSKSASPELRVGKVSFSSQKNREVYFLVAELC</sequence>
<proteinExistence type="predicted"/>
<accession>A0A9J5WJY5</accession>
<dbReference type="EMBL" id="JACXVP010000011">
    <property type="protein sequence ID" value="KAG5575328.1"/>
    <property type="molecule type" value="Genomic_DNA"/>
</dbReference>
<protein>
    <submittedName>
        <fullName evidence="1">Uncharacterized protein</fullName>
    </submittedName>
</protein>
<reference evidence="1 2" key="1">
    <citation type="submission" date="2020-09" db="EMBL/GenBank/DDBJ databases">
        <title>De no assembly of potato wild relative species, Solanum commersonii.</title>
        <authorList>
            <person name="Cho K."/>
        </authorList>
    </citation>
    <scope>NUCLEOTIDE SEQUENCE [LARGE SCALE GENOMIC DNA]</scope>
    <source>
        <strain evidence="1">LZ3.2</strain>
        <tissue evidence="1">Leaf</tissue>
    </source>
</reference>
<gene>
    <name evidence="1" type="ORF">H5410_055462</name>
</gene>
<evidence type="ECO:0000313" key="1">
    <source>
        <dbReference type="EMBL" id="KAG5575328.1"/>
    </source>
</evidence>